<dbReference type="RefSeq" id="WP_037276732.1">
    <property type="nucleotide sequence ID" value="NZ_KN293991.1"/>
</dbReference>
<dbReference type="AlphaFoldDB" id="A0A0A0HSP7"/>
<dbReference type="STRING" id="215743.ROSMUCSMR3_01722"/>
<proteinExistence type="predicted"/>
<dbReference type="eggNOG" id="COG1317">
    <property type="taxonomic scope" value="Bacteria"/>
</dbReference>
<accession>A0A0A0HSP7</accession>
<organism evidence="1 2">
    <name type="scientific">Roseovarius mucosus DSM 17069</name>
    <dbReference type="NCBI Taxonomy" id="1288298"/>
    <lineage>
        <taxon>Bacteria</taxon>
        <taxon>Pseudomonadati</taxon>
        <taxon>Pseudomonadota</taxon>
        <taxon>Alphaproteobacteria</taxon>
        <taxon>Rhodobacterales</taxon>
        <taxon>Roseobacteraceae</taxon>
        <taxon>Roseovarius</taxon>
    </lineage>
</organism>
<dbReference type="HOGENOM" id="CLU_120481_0_0_5"/>
<evidence type="ECO:0000313" key="2">
    <source>
        <dbReference type="Proteomes" id="UP000030021"/>
    </source>
</evidence>
<gene>
    <name evidence="1" type="ORF">rosmuc_00554</name>
</gene>
<evidence type="ECO:0008006" key="3">
    <source>
        <dbReference type="Google" id="ProtNLM"/>
    </source>
</evidence>
<dbReference type="EMBL" id="AONH01000001">
    <property type="protein sequence ID" value="KGM89956.1"/>
    <property type="molecule type" value="Genomic_DNA"/>
</dbReference>
<evidence type="ECO:0000313" key="1">
    <source>
        <dbReference type="EMBL" id="KGM89956.1"/>
    </source>
</evidence>
<dbReference type="Proteomes" id="UP000030021">
    <property type="component" value="Unassembled WGS sequence"/>
</dbReference>
<protein>
    <recommendedName>
        <fullName evidence="3">Flagellar biosynthesis/type III secretory pathway protein</fullName>
    </recommendedName>
</protein>
<dbReference type="PATRIC" id="fig|1288298.3.peg.555"/>
<dbReference type="OrthoDB" id="7870971at2"/>
<reference evidence="1 2" key="1">
    <citation type="submission" date="2013-01" db="EMBL/GenBank/DDBJ databases">
        <authorList>
            <person name="Fiebig A."/>
            <person name="Goeker M."/>
            <person name="Klenk H.-P.P."/>
        </authorList>
    </citation>
    <scope>NUCLEOTIDE SEQUENCE [LARGE SCALE GENOMIC DNA]</scope>
    <source>
        <strain evidence="1 2">DSM 17069</strain>
    </source>
</reference>
<name>A0A0A0HSP7_9RHOB</name>
<sequence>MSIAHLLHDFGALSQGKPVAITDVSLEEERLAAFEKGYQAGWDDCVKSQVEDGRRITADLVQNLQDIGFTYEEVRAEIMEAMQRLLQQITETVLPPLSHAMLVPHVTEILHDLLEANGRQPVQLTAGPTDLAILRRLSAEMPDLACTLTEDQTLASGQVFVRLGESERALDMPDVLLRIEHAISGFFQQNQRIVA</sequence>
<comment type="caution">
    <text evidence="1">The sequence shown here is derived from an EMBL/GenBank/DDBJ whole genome shotgun (WGS) entry which is preliminary data.</text>
</comment>